<protein>
    <submittedName>
        <fullName evidence="2">3',5'-cyclic AMP phosphodiesterase CpdA</fullName>
    </submittedName>
</protein>
<dbReference type="Gene3D" id="2.60.40.10">
    <property type="entry name" value="Immunoglobulins"/>
    <property type="match status" value="1"/>
</dbReference>
<dbReference type="InterPro" id="IPR013783">
    <property type="entry name" value="Ig-like_fold"/>
</dbReference>
<evidence type="ECO:0000259" key="1">
    <source>
        <dbReference type="PROSITE" id="PS50853"/>
    </source>
</evidence>
<sequence>MSKLKRAILFVAANILFIITQVVTCVPVLAQEPASPSVRFGVISDVHLNDKSSQDYKEDKNLIKALTKFKQENIDALMVAGDIANSGKKGSYEKFNSIFNQVFDDPATRPQKLMVMGNHDYYGSIFPSLCRSRFKSAFGADINRTIVMNGYSFIGVSTNDRSTEGDFPSSTLNWLKQQIDNAIASDPNKPIFVFSHIPAINTNYMSDGWGNSELRNFLNSYPQVILFAGHTHCPLEDERSIDQTDFTSVATCTLSYTELENGKVNGSVPPRADEVAQGLIVDVTDSTVDIKKWDFHNDEQIKDDWMIDLPISKTDFIYGNTRADSRSAPEFAEGSSITVTNVTQNTASFTVPQGVHDDFVHSYRVKVINQTTNQVTSNQLWFSDFYLGIPQMAPTQTFTVSGLSKGTKYRVEIAAIESFGKESTPLTTTFTTEPTSIEGITPMPDLAKEQYLDSSIPKYFDSGETRTVINFENEGAA</sequence>
<dbReference type="InterPro" id="IPR051918">
    <property type="entry name" value="STPP_CPPED1"/>
</dbReference>
<dbReference type="AlphaFoldDB" id="A0A1H8BKU3"/>
<dbReference type="OrthoDB" id="1645838at2"/>
<dbReference type="InterPro" id="IPR036116">
    <property type="entry name" value="FN3_sf"/>
</dbReference>
<gene>
    <name evidence="2" type="ORF">SAMN05216180_1929</name>
</gene>
<dbReference type="CDD" id="cd00063">
    <property type="entry name" value="FN3"/>
    <property type="match status" value="1"/>
</dbReference>
<dbReference type="STRING" id="474960.SAMN05216180_1929"/>
<dbReference type="RefSeq" id="WP_092753951.1">
    <property type="nucleotide sequence ID" value="NZ_FOCG01000001.1"/>
</dbReference>
<dbReference type="SUPFAM" id="SSF49265">
    <property type="entry name" value="Fibronectin type III"/>
    <property type="match status" value="1"/>
</dbReference>
<keyword evidence="3" id="KW-1185">Reference proteome</keyword>
<dbReference type="GO" id="GO:0016787">
    <property type="term" value="F:hydrolase activity"/>
    <property type="evidence" value="ECO:0007669"/>
    <property type="project" value="InterPro"/>
</dbReference>
<dbReference type="Pfam" id="PF00149">
    <property type="entry name" value="Metallophos"/>
    <property type="match status" value="1"/>
</dbReference>
<dbReference type="SUPFAM" id="SSF56300">
    <property type="entry name" value="Metallo-dependent phosphatases"/>
    <property type="match status" value="1"/>
</dbReference>
<dbReference type="InterPro" id="IPR029052">
    <property type="entry name" value="Metallo-depent_PP-like"/>
</dbReference>
<reference evidence="2 3" key="1">
    <citation type="submission" date="2016-10" db="EMBL/GenBank/DDBJ databases">
        <authorList>
            <person name="de Groot N.N."/>
        </authorList>
    </citation>
    <scope>NUCLEOTIDE SEQUENCE [LARGE SCALE GENOMIC DNA]</scope>
    <source>
        <strain evidence="2 3">CGMCC 1.5070</strain>
    </source>
</reference>
<name>A0A1H8BKU3_9FIRM</name>
<feature type="domain" description="Fibronectin type-III" evidence="1">
    <location>
        <begin position="333"/>
        <end position="435"/>
    </location>
</feature>
<dbReference type="Pfam" id="PF00041">
    <property type="entry name" value="fn3"/>
    <property type="match status" value="1"/>
</dbReference>
<dbReference type="PANTHER" id="PTHR43143:SF1">
    <property type="entry name" value="SERINE_THREONINE-PROTEIN PHOSPHATASE CPPED1"/>
    <property type="match status" value="1"/>
</dbReference>
<evidence type="ECO:0000313" key="2">
    <source>
        <dbReference type="EMBL" id="SEM82678.1"/>
    </source>
</evidence>
<dbReference type="Proteomes" id="UP000199158">
    <property type="component" value="Unassembled WGS sequence"/>
</dbReference>
<accession>A0A1H8BKU3</accession>
<proteinExistence type="predicted"/>
<dbReference type="PANTHER" id="PTHR43143">
    <property type="entry name" value="METALLOPHOSPHOESTERASE, CALCINEURIN SUPERFAMILY"/>
    <property type="match status" value="1"/>
</dbReference>
<organism evidence="2 3">
    <name type="scientific">Hydrogenoanaerobacterium saccharovorans</name>
    <dbReference type="NCBI Taxonomy" id="474960"/>
    <lineage>
        <taxon>Bacteria</taxon>
        <taxon>Bacillati</taxon>
        <taxon>Bacillota</taxon>
        <taxon>Clostridia</taxon>
        <taxon>Eubacteriales</taxon>
        <taxon>Oscillospiraceae</taxon>
        <taxon>Hydrogenoanaerobacterium</taxon>
    </lineage>
</organism>
<dbReference type="PROSITE" id="PS50853">
    <property type="entry name" value="FN3"/>
    <property type="match status" value="1"/>
</dbReference>
<dbReference type="InterPro" id="IPR004843">
    <property type="entry name" value="Calcineurin-like_PHP"/>
</dbReference>
<evidence type="ECO:0000313" key="3">
    <source>
        <dbReference type="Proteomes" id="UP000199158"/>
    </source>
</evidence>
<dbReference type="Gene3D" id="3.60.21.10">
    <property type="match status" value="1"/>
</dbReference>
<dbReference type="InterPro" id="IPR003961">
    <property type="entry name" value="FN3_dom"/>
</dbReference>
<dbReference type="EMBL" id="FOCG01000001">
    <property type="protein sequence ID" value="SEM82678.1"/>
    <property type="molecule type" value="Genomic_DNA"/>
</dbReference>